<dbReference type="Proteomes" id="UP000325313">
    <property type="component" value="Unassembled WGS sequence"/>
</dbReference>
<proteinExistence type="predicted"/>
<accession>A0A5B0RBK3</accession>
<feature type="region of interest" description="Disordered" evidence="1">
    <location>
        <begin position="1"/>
        <end position="45"/>
    </location>
</feature>
<sequence length="107" mass="11457">MSNPNPTIPAHPTEALAPPKDAADGLQRLMDAPKVPAGEASSSYPTSSVVITIITQPAQYSASSVVININNINIKGLVNTSNNNNHININLNNNNQFHYLSRITIKP</sequence>
<organism evidence="2 3">
    <name type="scientific">Puccinia graminis f. sp. tritici</name>
    <dbReference type="NCBI Taxonomy" id="56615"/>
    <lineage>
        <taxon>Eukaryota</taxon>
        <taxon>Fungi</taxon>
        <taxon>Dikarya</taxon>
        <taxon>Basidiomycota</taxon>
        <taxon>Pucciniomycotina</taxon>
        <taxon>Pucciniomycetes</taxon>
        <taxon>Pucciniales</taxon>
        <taxon>Pucciniaceae</taxon>
        <taxon>Puccinia</taxon>
    </lineage>
</organism>
<evidence type="ECO:0000313" key="3">
    <source>
        <dbReference type="Proteomes" id="UP000325313"/>
    </source>
</evidence>
<comment type="caution">
    <text evidence="2">The sequence shown here is derived from an EMBL/GenBank/DDBJ whole genome shotgun (WGS) entry which is preliminary data.</text>
</comment>
<evidence type="ECO:0000256" key="1">
    <source>
        <dbReference type="SAM" id="MobiDB-lite"/>
    </source>
</evidence>
<reference evidence="2 3" key="1">
    <citation type="submission" date="2019-05" db="EMBL/GenBank/DDBJ databases">
        <title>Emergence of the Ug99 lineage of the wheat stem rust pathogen through somatic hybridization.</title>
        <authorList>
            <person name="Li F."/>
            <person name="Upadhyaya N.M."/>
            <person name="Sperschneider J."/>
            <person name="Matny O."/>
            <person name="Nguyen-Phuc H."/>
            <person name="Mago R."/>
            <person name="Raley C."/>
            <person name="Miller M.E."/>
            <person name="Silverstein K.A.T."/>
            <person name="Henningsen E."/>
            <person name="Hirsch C.D."/>
            <person name="Visser B."/>
            <person name="Pretorius Z.A."/>
            <person name="Steffenson B.J."/>
            <person name="Schwessinger B."/>
            <person name="Dodds P.N."/>
            <person name="Figueroa M."/>
        </authorList>
    </citation>
    <scope>NUCLEOTIDE SEQUENCE [LARGE SCALE GENOMIC DNA]</scope>
    <source>
        <strain evidence="2 3">Ug99</strain>
    </source>
</reference>
<dbReference type="AlphaFoldDB" id="A0A5B0RBK3"/>
<protein>
    <submittedName>
        <fullName evidence="2">Uncharacterized protein</fullName>
    </submittedName>
</protein>
<gene>
    <name evidence="2" type="ORF">PGTUg99_037402</name>
</gene>
<dbReference type="EMBL" id="VDEP01000236">
    <property type="protein sequence ID" value="KAA1122395.1"/>
    <property type="molecule type" value="Genomic_DNA"/>
</dbReference>
<evidence type="ECO:0000313" key="2">
    <source>
        <dbReference type="EMBL" id="KAA1122395.1"/>
    </source>
</evidence>
<name>A0A5B0RBK3_PUCGR</name>